<dbReference type="EMBL" id="KU521356">
    <property type="protein sequence ID" value="ANM44812.1"/>
    <property type="molecule type" value="Genomic_DNA"/>
</dbReference>
<evidence type="ECO:0000313" key="1">
    <source>
        <dbReference type="EMBL" id="ANM44812.1"/>
    </source>
</evidence>
<protein>
    <submittedName>
        <fullName evidence="1">Uncharacterized protein</fullName>
    </submittedName>
</protein>
<accession>A0A192Y4Y4</accession>
<gene>
    <name evidence="1" type="ORF">KTN4_054</name>
</gene>
<reference evidence="1 2" key="1">
    <citation type="journal article" date="2016" name="Sci. Rep.">
        <title>A proposed integrated approach for the preclinical evaluation of phage therapy in Pseudomonas infections.</title>
        <authorList>
            <person name="Danis-Wlodarczyk K."/>
            <person name="Vandenheuvel D."/>
            <person name="Jang H.B."/>
            <person name="Briers Y."/>
            <person name="Olszak T."/>
            <person name="Arabski M."/>
            <person name="Wasik S."/>
            <person name="Drabik M."/>
            <person name="Higgins G."/>
            <person name="Tyrrell J."/>
            <person name="Harvey B.J."/>
            <person name="Noben J.P."/>
            <person name="Lavigne R."/>
            <person name="Drulis-Kawa Z."/>
        </authorList>
    </citation>
    <scope>NUCLEOTIDE SEQUENCE [LARGE SCALE GENOMIC DNA]</scope>
</reference>
<sequence>MAKNTAKKLDEQMAAELDLTLSPFTMVLKHVVRLPNIVEGFIFVMVKDGIISYDRVDKWAEVNGMRLRVPRFKSHSVIEKRLNDKLYRRWYVWGNGILYPLQTFKVEDLKDNFYFKIDSNPHCCTIHIPNIDADSIRNNTLPFFERVHPGWGVILTD</sequence>
<organism evidence="1 2">
    <name type="scientific">Pseudomonas phage KTN4</name>
    <dbReference type="NCBI Taxonomy" id="1862701"/>
    <lineage>
        <taxon>Viruses</taxon>
        <taxon>Duplodnaviria</taxon>
        <taxon>Heunggongvirae</taxon>
        <taxon>Uroviricota</taxon>
        <taxon>Caudoviricetes</taxon>
        <taxon>Chimalliviridae</taxon>
        <taxon>Phikzvirus</taxon>
        <taxon>Phikzvirus phiKZ</taxon>
    </lineage>
</organism>
<proteinExistence type="predicted"/>
<name>A0A192Y4Y4_9CAUD</name>
<evidence type="ECO:0000313" key="2">
    <source>
        <dbReference type="Proteomes" id="UP000224336"/>
    </source>
</evidence>
<dbReference type="Proteomes" id="UP000224336">
    <property type="component" value="Segment"/>
</dbReference>